<reference evidence="2" key="2">
    <citation type="journal article" date="2012" name="PLoS ONE">
        <title>A Deeply Branching Thermophilic Bacterium with an Ancient Acetyl-CoA Pathway Dominates a Subsurface Ecosystem.</title>
        <authorList>
            <person name="Takami H."/>
            <person name="Noguchi H."/>
            <person name="Takaki Y."/>
            <person name="Uchiyama I."/>
            <person name="Toyoda A."/>
            <person name="Nishi S."/>
            <person name="Chee G.-J."/>
            <person name="Arai W."/>
            <person name="Nunoura T."/>
            <person name="Itoh T."/>
            <person name="Hattori M."/>
            <person name="Takai K."/>
        </authorList>
    </citation>
    <scope>NUCLEOTIDE SEQUENCE</scope>
</reference>
<protein>
    <submittedName>
        <fullName evidence="2">Glutaredoxin-related protein</fullName>
    </submittedName>
</protein>
<gene>
    <name evidence="2" type="ORF">HGMM_F35B12C09</name>
</gene>
<evidence type="ECO:0000259" key="1">
    <source>
        <dbReference type="Pfam" id="PF00462"/>
    </source>
</evidence>
<dbReference type="GO" id="GO:0045454">
    <property type="term" value="P:cell redox homeostasis"/>
    <property type="evidence" value="ECO:0007669"/>
    <property type="project" value="TreeGrafter"/>
</dbReference>
<dbReference type="CDD" id="cd02976">
    <property type="entry name" value="NrdH"/>
    <property type="match status" value="1"/>
</dbReference>
<organism evidence="2">
    <name type="scientific">uncultured Acetothermia bacterium</name>
    <dbReference type="NCBI Taxonomy" id="236499"/>
    <lineage>
        <taxon>Bacteria</taxon>
        <taxon>Candidatus Bipolaricaulota</taxon>
        <taxon>environmental samples</taxon>
    </lineage>
</organism>
<proteinExistence type="predicted"/>
<dbReference type="InterPro" id="IPR036249">
    <property type="entry name" value="Thioredoxin-like_sf"/>
</dbReference>
<dbReference type="Gene3D" id="3.40.30.10">
    <property type="entry name" value="Glutaredoxin"/>
    <property type="match status" value="1"/>
</dbReference>
<dbReference type="EMBL" id="AP011740">
    <property type="protein sequence ID" value="BAL56195.1"/>
    <property type="molecule type" value="Genomic_DNA"/>
</dbReference>
<reference evidence="2" key="1">
    <citation type="journal article" date="2005" name="Environ. Microbiol.">
        <title>Genetic and functional properties of uncultivated thermophilic crenarchaeotes from a subsurface gold mine as revealed by analysis of genome fragments.</title>
        <authorList>
            <person name="Nunoura T."/>
            <person name="Hirayama H."/>
            <person name="Takami H."/>
            <person name="Oida H."/>
            <person name="Nishi S."/>
            <person name="Shimamura S."/>
            <person name="Suzuki Y."/>
            <person name="Inagaki F."/>
            <person name="Takai K."/>
            <person name="Nealson K.H."/>
            <person name="Horikoshi K."/>
        </authorList>
    </citation>
    <scope>NUCLEOTIDE SEQUENCE</scope>
</reference>
<dbReference type="SUPFAM" id="SSF52833">
    <property type="entry name" value="Thioredoxin-like"/>
    <property type="match status" value="1"/>
</dbReference>
<dbReference type="Pfam" id="PF00462">
    <property type="entry name" value="Glutaredoxin"/>
    <property type="match status" value="1"/>
</dbReference>
<dbReference type="InterPro" id="IPR002109">
    <property type="entry name" value="Glutaredoxin"/>
</dbReference>
<name>H5SJ59_9BACT</name>
<sequence length="78" mass="8749">MMRVIIYTTPTCRSCGVAKQFLAERGVGFTEYDISKDQKKMVELVSRTGRASVPIIEIDGDFIVGFDKHRLAKKLGLL</sequence>
<dbReference type="AlphaFoldDB" id="H5SJ59"/>
<dbReference type="PANTHER" id="PTHR34386:SF1">
    <property type="entry name" value="GLUTAREDOXIN-LIKE PROTEIN NRDH"/>
    <property type="match status" value="1"/>
</dbReference>
<dbReference type="PANTHER" id="PTHR34386">
    <property type="entry name" value="GLUTAREDOXIN"/>
    <property type="match status" value="1"/>
</dbReference>
<dbReference type="GO" id="GO:0009055">
    <property type="term" value="F:electron transfer activity"/>
    <property type="evidence" value="ECO:0007669"/>
    <property type="project" value="TreeGrafter"/>
</dbReference>
<dbReference type="PROSITE" id="PS51354">
    <property type="entry name" value="GLUTAREDOXIN_2"/>
    <property type="match status" value="1"/>
</dbReference>
<accession>H5SJ59</accession>
<dbReference type="InterPro" id="IPR051548">
    <property type="entry name" value="Grx-like_ET"/>
</dbReference>
<feature type="domain" description="Glutaredoxin" evidence="1">
    <location>
        <begin position="4"/>
        <end position="63"/>
    </location>
</feature>
<evidence type="ECO:0000313" key="2">
    <source>
        <dbReference type="EMBL" id="BAL56195.1"/>
    </source>
</evidence>